<dbReference type="GO" id="GO:0034727">
    <property type="term" value="P:piecemeal microautophagy of the nucleus"/>
    <property type="evidence" value="ECO:0007669"/>
    <property type="project" value="TreeGrafter"/>
</dbReference>
<dbReference type="Gene3D" id="3.30.70.3490">
    <property type="match status" value="1"/>
</dbReference>
<dbReference type="InterPro" id="IPR001849">
    <property type="entry name" value="PH_domain"/>
</dbReference>
<name>A0A5C3LD00_COPMA</name>
<protein>
    <submittedName>
        <fullName evidence="7">Oxysterol binding protein</fullName>
    </submittedName>
</protein>
<feature type="compositionally biased region" description="Low complexity" evidence="5">
    <location>
        <begin position="269"/>
        <end position="280"/>
    </location>
</feature>
<evidence type="ECO:0000313" key="7">
    <source>
        <dbReference type="EMBL" id="TFK30640.1"/>
    </source>
</evidence>
<dbReference type="GO" id="GO:0005829">
    <property type="term" value="C:cytosol"/>
    <property type="evidence" value="ECO:0007669"/>
    <property type="project" value="TreeGrafter"/>
</dbReference>
<keyword evidence="3" id="KW-0445">Lipid transport</keyword>
<dbReference type="PANTHER" id="PTHR10972">
    <property type="entry name" value="OXYSTEROL-BINDING PROTEIN-RELATED"/>
    <property type="match status" value="1"/>
</dbReference>
<sequence>MRAAPTQNALHSAIVPVVQVLVPNVAPVAVCCEGWLLKKRRKKMQGFARRYFTLHNSGLLSYSFGPGQPTRDQISLYQAAISTAPGRKDIHVDSNTATFHIKCLSAQDFEMWMTELRKFISTGAEARRSASIRLASRRGSVQASRTGSIVEEMAATIQGLDEAFSILIQSAESTPMSRDSSSRKSEKDRYKEKFALFKKPHHSESTSSSADNLHGGHVLHQNIRNAISQLQAQHSALVRSLHGPQLAESNAQNRMPSVLDAEEEEEEVPLPSHSPLLSPSSRRHLNRASIAASSISDSINDWYDALDDGPEEFVMDTSAFPVEHQEQLSQATTTSDFQSIVDQGDGSSIDTDIEEEPLPSATLANADRVYRTQLPVPAPEDEGSLFAILKRNVGKDLSTITFPVTFNEPLTLLQRSAEELEYYDLLSQAAQAPDPVAQISYVTAFAVSGYAHTRHRSGRKGFNPMLGETFEDVRMKLVAEKVRHNPLEIAYHAEGKNWELTGLSAGRTKFWGKSLEIIPSGSTSVRVGSDTYVWRKPSSFIRNLMVGTKYFEHTGVMSVENVTTGMRCVVDFKQNGYWGPTNVVTGTVHSTDGEVVSKLEGKWDDQMAQTVDGDHFHVLWRCSAFPKNSLQYYGFTSFSITLNEVTKEIAAKLPPTDSRLRPDVRALEIGDLDTAEAEKVRIEEMQRDRRRRGEDAHPRWFKQVGEEWEYVGGYWEARSRAWKTEPIKPLW</sequence>
<feature type="region of interest" description="Disordered" evidence="5">
    <location>
        <begin position="171"/>
        <end position="190"/>
    </location>
</feature>
<dbReference type="GO" id="GO:0032541">
    <property type="term" value="C:cortical endoplasmic reticulum"/>
    <property type="evidence" value="ECO:0007669"/>
    <property type="project" value="TreeGrafter"/>
</dbReference>
<organism evidence="7 8">
    <name type="scientific">Coprinopsis marcescibilis</name>
    <name type="common">Agaric fungus</name>
    <name type="synonym">Psathyrella marcescibilis</name>
    <dbReference type="NCBI Taxonomy" id="230819"/>
    <lineage>
        <taxon>Eukaryota</taxon>
        <taxon>Fungi</taxon>
        <taxon>Dikarya</taxon>
        <taxon>Basidiomycota</taxon>
        <taxon>Agaricomycotina</taxon>
        <taxon>Agaricomycetes</taxon>
        <taxon>Agaricomycetidae</taxon>
        <taxon>Agaricales</taxon>
        <taxon>Agaricineae</taxon>
        <taxon>Psathyrellaceae</taxon>
        <taxon>Coprinopsis</taxon>
    </lineage>
</organism>
<dbReference type="SUPFAM" id="SSF144000">
    <property type="entry name" value="Oxysterol-binding protein-like"/>
    <property type="match status" value="1"/>
</dbReference>
<dbReference type="PANTHER" id="PTHR10972:SF203">
    <property type="entry name" value="OXYSTEROL-BINDING PROTEIN HOMOLOG 3"/>
    <property type="match status" value="1"/>
</dbReference>
<dbReference type="GO" id="GO:0030011">
    <property type="term" value="P:maintenance of cell polarity"/>
    <property type="evidence" value="ECO:0007669"/>
    <property type="project" value="TreeGrafter"/>
</dbReference>
<dbReference type="Gene3D" id="2.40.160.120">
    <property type="match status" value="1"/>
</dbReference>
<dbReference type="GO" id="GO:0005886">
    <property type="term" value="C:plasma membrane"/>
    <property type="evidence" value="ECO:0007669"/>
    <property type="project" value="TreeGrafter"/>
</dbReference>
<dbReference type="GO" id="GO:0120009">
    <property type="term" value="P:intermembrane lipid transfer"/>
    <property type="evidence" value="ECO:0007669"/>
    <property type="project" value="UniProtKB-ARBA"/>
</dbReference>
<dbReference type="Pfam" id="PF15409">
    <property type="entry name" value="PH_8"/>
    <property type="match status" value="1"/>
</dbReference>
<dbReference type="Proteomes" id="UP000307440">
    <property type="component" value="Unassembled WGS sequence"/>
</dbReference>
<keyword evidence="4" id="KW-0446">Lipid-binding</keyword>
<dbReference type="GO" id="GO:0006897">
    <property type="term" value="P:endocytosis"/>
    <property type="evidence" value="ECO:0007669"/>
    <property type="project" value="TreeGrafter"/>
</dbReference>
<dbReference type="GO" id="GO:0097038">
    <property type="term" value="C:perinuclear endoplasmic reticulum"/>
    <property type="evidence" value="ECO:0007669"/>
    <property type="project" value="TreeGrafter"/>
</dbReference>
<feature type="domain" description="PH" evidence="6">
    <location>
        <begin position="29"/>
        <end position="121"/>
    </location>
</feature>
<dbReference type="FunFam" id="2.40.160.120:FF:000001">
    <property type="entry name" value="Oxysterol-binding protein"/>
    <property type="match status" value="1"/>
</dbReference>
<dbReference type="CDD" id="cd13289">
    <property type="entry name" value="PH_Osh3p_yeast"/>
    <property type="match status" value="1"/>
</dbReference>
<reference evidence="7 8" key="1">
    <citation type="journal article" date="2019" name="Nat. Ecol. Evol.">
        <title>Megaphylogeny resolves global patterns of mushroom evolution.</title>
        <authorList>
            <person name="Varga T."/>
            <person name="Krizsan K."/>
            <person name="Foldi C."/>
            <person name="Dima B."/>
            <person name="Sanchez-Garcia M."/>
            <person name="Sanchez-Ramirez S."/>
            <person name="Szollosi G.J."/>
            <person name="Szarkandi J.G."/>
            <person name="Papp V."/>
            <person name="Albert L."/>
            <person name="Andreopoulos W."/>
            <person name="Angelini C."/>
            <person name="Antonin V."/>
            <person name="Barry K.W."/>
            <person name="Bougher N.L."/>
            <person name="Buchanan P."/>
            <person name="Buyck B."/>
            <person name="Bense V."/>
            <person name="Catcheside P."/>
            <person name="Chovatia M."/>
            <person name="Cooper J."/>
            <person name="Damon W."/>
            <person name="Desjardin D."/>
            <person name="Finy P."/>
            <person name="Geml J."/>
            <person name="Haridas S."/>
            <person name="Hughes K."/>
            <person name="Justo A."/>
            <person name="Karasinski D."/>
            <person name="Kautmanova I."/>
            <person name="Kiss B."/>
            <person name="Kocsube S."/>
            <person name="Kotiranta H."/>
            <person name="LaButti K.M."/>
            <person name="Lechner B.E."/>
            <person name="Liimatainen K."/>
            <person name="Lipzen A."/>
            <person name="Lukacs Z."/>
            <person name="Mihaltcheva S."/>
            <person name="Morgado L.N."/>
            <person name="Niskanen T."/>
            <person name="Noordeloos M.E."/>
            <person name="Ohm R.A."/>
            <person name="Ortiz-Santana B."/>
            <person name="Ovrebo C."/>
            <person name="Racz N."/>
            <person name="Riley R."/>
            <person name="Savchenko A."/>
            <person name="Shiryaev A."/>
            <person name="Soop K."/>
            <person name="Spirin V."/>
            <person name="Szebenyi C."/>
            <person name="Tomsovsky M."/>
            <person name="Tulloss R.E."/>
            <person name="Uehling J."/>
            <person name="Grigoriev I.V."/>
            <person name="Vagvolgyi C."/>
            <person name="Papp T."/>
            <person name="Martin F.M."/>
            <person name="Miettinen O."/>
            <person name="Hibbett D.S."/>
            <person name="Nagy L.G."/>
        </authorList>
    </citation>
    <scope>NUCLEOTIDE SEQUENCE [LARGE SCALE GENOMIC DNA]</scope>
    <source>
        <strain evidence="7 8">CBS 121175</strain>
    </source>
</reference>
<gene>
    <name evidence="7" type="ORF">FA15DRAFT_580503</name>
</gene>
<dbReference type="InterPro" id="IPR037239">
    <property type="entry name" value="OSBP_sf"/>
</dbReference>
<dbReference type="Gene3D" id="2.30.29.30">
    <property type="entry name" value="Pleckstrin-homology domain (PH domain)/Phosphotyrosine-binding domain (PTB)"/>
    <property type="match status" value="1"/>
</dbReference>
<dbReference type="InterPro" id="IPR011993">
    <property type="entry name" value="PH-like_dom_sf"/>
</dbReference>
<dbReference type="STRING" id="230819.A0A5C3LD00"/>
<proteinExistence type="inferred from homology"/>
<evidence type="ECO:0000256" key="3">
    <source>
        <dbReference type="ARBA" id="ARBA00023055"/>
    </source>
</evidence>
<keyword evidence="8" id="KW-1185">Reference proteome</keyword>
<comment type="similarity">
    <text evidence="1">Belongs to the OSBP family.</text>
</comment>
<feature type="region of interest" description="Disordered" evidence="5">
    <location>
        <begin position="195"/>
        <end position="215"/>
    </location>
</feature>
<feature type="compositionally biased region" description="Basic and acidic residues" evidence="5">
    <location>
        <begin position="180"/>
        <end position="190"/>
    </location>
</feature>
<dbReference type="EMBL" id="ML210146">
    <property type="protein sequence ID" value="TFK30640.1"/>
    <property type="molecule type" value="Genomic_DNA"/>
</dbReference>
<keyword evidence="2" id="KW-0813">Transport</keyword>
<evidence type="ECO:0000313" key="8">
    <source>
        <dbReference type="Proteomes" id="UP000307440"/>
    </source>
</evidence>
<dbReference type="GO" id="GO:0032934">
    <property type="term" value="F:sterol binding"/>
    <property type="evidence" value="ECO:0007669"/>
    <property type="project" value="TreeGrafter"/>
</dbReference>
<dbReference type="OrthoDB" id="1854502at2759"/>
<dbReference type="Pfam" id="PF01237">
    <property type="entry name" value="Oxysterol_BP"/>
    <property type="match status" value="1"/>
</dbReference>
<accession>A0A5C3LD00</accession>
<evidence type="ECO:0000256" key="2">
    <source>
        <dbReference type="ARBA" id="ARBA00022448"/>
    </source>
</evidence>
<evidence type="ECO:0000256" key="4">
    <source>
        <dbReference type="ARBA" id="ARBA00023121"/>
    </source>
</evidence>
<evidence type="ECO:0000259" key="6">
    <source>
        <dbReference type="PROSITE" id="PS50003"/>
    </source>
</evidence>
<evidence type="ECO:0000256" key="5">
    <source>
        <dbReference type="SAM" id="MobiDB-lite"/>
    </source>
</evidence>
<dbReference type="AlphaFoldDB" id="A0A5C3LD00"/>
<dbReference type="PROSITE" id="PS50003">
    <property type="entry name" value="PH_DOMAIN"/>
    <property type="match status" value="1"/>
</dbReference>
<dbReference type="InterPro" id="IPR041680">
    <property type="entry name" value="PH_8"/>
</dbReference>
<dbReference type="GO" id="GO:0035621">
    <property type="term" value="P:ER to Golgi ceramide transport"/>
    <property type="evidence" value="ECO:0007669"/>
    <property type="project" value="TreeGrafter"/>
</dbReference>
<dbReference type="InterPro" id="IPR000648">
    <property type="entry name" value="Oxysterol-bd"/>
</dbReference>
<dbReference type="SUPFAM" id="SSF50729">
    <property type="entry name" value="PH domain-like"/>
    <property type="match status" value="1"/>
</dbReference>
<feature type="region of interest" description="Disordered" evidence="5">
    <location>
        <begin position="244"/>
        <end position="280"/>
    </location>
</feature>
<dbReference type="SMART" id="SM00233">
    <property type="entry name" value="PH"/>
    <property type="match status" value="1"/>
</dbReference>
<evidence type="ECO:0000256" key="1">
    <source>
        <dbReference type="ARBA" id="ARBA00008842"/>
    </source>
</evidence>
<dbReference type="GO" id="GO:0006887">
    <property type="term" value="P:exocytosis"/>
    <property type="evidence" value="ECO:0007669"/>
    <property type="project" value="TreeGrafter"/>
</dbReference>